<proteinExistence type="predicted"/>
<sequence length="466" mass="55309">MISFYILLLNVKCTSFFDLDSFGASNTNLFVNNDNINNESPKNYSRKRSHSLLESDSTSSNNEALDLRIHKRDKKDYFEFRLPESSNQAENLSLDKNHTNDSNFGLSYREDYESTFSNLKDVLEKSHILNLFKMLDNVGKKIVKHFNTKAKASKEHLSIKRFRLLDQFLNFNVYLYIKMDKKTIEVNQEEEAFLKIYECFKDYIINFNTHYCNLISRSSDYSEKYTYVKKAFINGAYLKRQSILIYNHLFTEYTKILKMMIPEMTSYEQVFERFPFSAILMRTIHSISSLLVSKLYLDNEKLFEILNDIKKLSPFKIDVLRYRTIFLLIPMNDPILINYSFESFALCFYSFIDFLSSTEMSREYIRFTTPLLWANFQIFSLENKKTLLNKHRKFLNDKYISALKRKGRYFKEDLDAFDYGIELDTNIVEKIITYYENFNGEANGIISFKENIELARKNLRQGSLNE</sequence>
<name>A0A437AJ50_9MICR</name>
<evidence type="ECO:0000313" key="3">
    <source>
        <dbReference type="Proteomes" id="UP000282876"/>
    </source>
</evidence>
<evidence type="ECO:0000313" key="2">
    <source>
        <dbReference type="EMBL" id="RVD91118.1"/>
    </source>
</evidence>
<dbReference type="VEuPathDB" id="MicrosporidiaDB:TUBRATIS_24410"/>
<keyword evidence="3" id="KW-1185">Reference proteome</keyword>
<feature type="region of interest" description="Disordered" evidence="1">
    <location>
        <begin position="34"/>
        <end position="58"/>
    </location>
</feature>
<dbReference type="AlphaFoldDB" id="A0A437AJ50"/>
<accession>A0A437AJ50</accession>
<feature type="compositionally biased region" description="Polar residues" evidence="1">
    <location>
        <begin position="34"/>
        <end position="43"/>
    </location>
</feature>
<comment type="caution">
    <text evidence="2">The sequence shown here is derived from an EMBL/GenBank/DDBJ whole genome shotgun (WGS) entry which is preliminary data.</text>
</comment>
<reference evidence="2 3" key="1">
    <citation type="submission" date="2018-10" db="EMBL/GenBank/DDBJ databases">
        <title>Draft genome sequence of the microsporidian Tubulinosema ratisbonensis.</title>
        <authorList>
            <person name="Polonais V."/>
            <person name="Peyretaillade E."/>
            <person name="Niehus S."/>
            <person name="Wawrzyniak I."/>
            <person name="Franchet A."/>
            <person name="Gaspin C."/>
            <person name="Reichstadt M."/>
            <person name="Belser C."/>
            <person name="Labadie K."/>
            <person name="Delbac F."/>
            <person name="Ferrandon D."/>
        </authorList>
    </citation>
    <scope>NUCLEOTIDE SEQUENCE [LARGE SCALE GENOMIC DNA]</scope>
    <source>
        <strain evidence="2 3">Franzen</strain>
    </source>
</reference>
<organism evidence="2 3">
    <name type="scientific">Tubulinosema ratisbonensis</name>
    <dbReference type="NCBI Taxonomy" id="291195"/>
    <lineage>
        <taxon>Eukaryota</taxon>
        <taxon>Fungi</taxon>
        <taxon>Fungi incertae sedis</taxon>
        <taxon>Microsporidia</taxon>
        <taxon>Tubulinosematoidea</taxon>
        <taxon>Tubulinosematidae</taxon>
        <taxon>Tubulinosema</taxon>
    </lineage>
</organism>
<evidence type="ECO:0000256" key="1">
    <source>
        <dbReference type="SAM" id="MobiDB-lite"/>
    </source>
</evidence>
<dbReference type="EMBL" id="RCSS01000639">
    <property type="protein sequence ID" value="RVD91118.1"/>
    <property type="molecule type" value="Genomic_DNA"/>
</dbReference>
<dbReference type="Proteomes" id="UP000282876">
    <property type="component" value="Unassembled WGS sequence"/>
</dbReference>
<gene>
    <name evidence="2" type="ORF">TUBRATIS_24410</name>
</gene>
<protein>
    <submittedName>
        <fullName evidence="2">Uncharacterized protein</fullName>
    </submittedName>
</protein>